<reference evidence="1" key="1">
    <citation type="journal article" date="2023" name="Mol. Phylogenet. Evol.">
        <title>Genome-scale phylogeny and comparative genomics of the fungal order Sordariales.</title>
        <authorList>
            <person name="Hensen N."/>
            <person name="Bonometti L."/>
            <person name="Westerberg I."/>
            <person name="Brannstrom I.O."/>
            <person name="Guillou S."/>
            <person name="Cros-Aarteil S."/>
            <person name="Calhoun S."/>
            <person name="Haridas S."/>
            <person name="Kuo A."/>
            <person name="Mondo S."/>
            <person name="Pangilinan J."/>
            <person name="Riley R."/>
            <person name="LaButti K."/>
            <person name="Andreopoulos B."/>
            <person name="Lipzen A."/>
            <person name="Chen C."/>
            <person name="Yan M."/>
            <person name="Daum C."/>
            <person name="Ng V."/>
            <person name="Clum A."/>
            <person name="Steindorff A."/>
            <person name="Ohm R.A."/>
            <person name="Martin F."/>
            <person name="Silar P."/>
            <person name="Natvig D.O."/>
            <person name="Lalanne C."/>
            <person name="Gautier V."/>
            <person name="Ament-Velasquez S.L."/>
            <person name="Kruys A."/>
            <person name="Hutchinson M.I."/>
            <person name="Powell A.J."/>
            <person name="Barry K."/>
            <person name="Miller A.N."/>
            <person name="Grigoriev I.V."/>
            <person name="Debuchy R."/>
            <person name="Gladieux P."/>
            <person name="Hiltunen Thoren M."/>
            <person name="Johannesson H."/>
        </authorList>
    </citation>
    <scope>NUCLEOTIDE SEQUENCE</scope>
    <source>
        <strain evidence="1">CBS 118394</strain>
    </source>
</reference>
<proteinExistence type="predicted"/>
<dbReference type="AlphaFoldDB" id="A0AAE0HWY5"/>
<reference evidence="1" key="2">
    <citation type="submission" date="2023-06" db="EMBL/GenBank/DDBJ databases">
        <authorList>
            <consortium name="Lawrence Berkeley National Laboratory"/>
            <person name="Haridas S."/>
            <person name="Hensen N."/>
            <person name="Bonometti L."/>
            <person name="Westerberg I."/>
            <person name="Brannstrom I.O."/>
            <person name="Guillou S."/>
            <person name="Cros-Aarteil S."/>
            <person name="Calhoun S."/>
            <person name="Kuo A."/>
            <person name="Mondo S."/>
            <person name="Pangilinan J."/>
            <person name="Riley R."/>
            <person name="Labutti K."/>
            <person name="Andreopoulos B."/>
            <person name="Lipzen A."/>
            <person name="Chen C."/>
            <person name="Yanf M."/>
            <person name="Daum C."/>
            <person name="Ng V."/>
            <person name="Clum A."/>
            <person name="Steindorff A."/>
            <person name="Ohm R."/>
            <person name="Martin F."/>
            <person name="Silar P."/>
            <person name="Natvig D."/>
            <person name="Lalanne C."/>
            <person name="Gautier V."/>
            <person name="Ament-Velasquez S.L."/>
            <person name="Kruys A."/>
            <person name="Hutchinson M.I."/>
            <person name="Powell A.J."/>
            <person name="Barry K."/>
            <person name="Miller A.N."/>
            <person name="Grigoriev I.V."/>
            <person name="Debuchy R."/>
            <person name="Gladieux P."/>
            <person name="Thoren M.H."/>
            <person name="Johannesson H."/>
        </authorList>
    </citation>
    <scope>NUCLEOTIDE SEQUENCE</scope>
    <source>
        <strain evidence="1">CBS 118394</strain>
    </source>
</reference>
<evidence type="ECO:0000313" key="1">
    <source>
        <dbReference type="EMBL" id="KAK3314306.1"/>
    </source>
</evidence>
<comment type="caution">
    <text evidence="1">The sequence shown here is derived from an EMBL/GenBank/DDBJ whole genome shotgun (WGS) entry which is preliminary data.</text>
</comment>
<accession>A0AAE0HWY5</accession>
<protein>
    <submittedName>
        <fullName evidence="1">Uncharacterized protein</fullName>
    </submittedName>
</protein>
<evidence type="ECO:0000313" key="2">
    <source>
        <dbReference type="Proteomes" id="UP001283341"/>
    </source>
</evidence>
<keyword evidence="2" id="KW-1185">Reference proteome</keyword>
<dbReference type="Proteomes" id="UP001283341">
    <property type="component" value="Unassembled WGS sequence"/>
</dbReference>
<dbReference type="EMBL" id="JAUEDM010000007">
    <property type="protein sequence ID" value="KAK3314306.1"/>
    <property type="molecule type" value="Genomic_DNA"/>
</dbReference>
<gene>
    <name evidence="1" type="ORF">B0H66DRAFT_537553</name>
</gene>
<organism evidence="1 2">
    <name type="scientific">Apodospora peruviana</name>
    <dbReference type="NCBI Taxonomy" id="516989"/>
    <lineage>
        <taxon>Eukaryota</taxon>
        <taxon>Fungi</taxon>
        <taxon>Dikarya</taxon>
        <taxon>Ascomycota</taxon>
        <taxon>Pezizomycotina</taxon>
        <taxon>Sordariomycetes</taxon>
        <taxon>Sordariomycetidae</taxon>
        <taxon>Sordariales</taxon>
        <taxon>Lasiosphaeriaceae</taxon>
        <taxon>Apodospora</taxon>
    </lineage>
</organism>
<sequence length="278" mass="30660">MIGGSLSKLLSTILSTAAGSALTERTRARSVHLQVDYTPSKKPGRRRRGTRLTWNPSCPLTSVLSSRLKQVEACRQAYDATNTESGAPRFMGRIIDPAGTGLWIPTKEEHQNYLVRPLFRALLIVVDSARDYQFEMDSQTVGDMRVSLVRTGIEDGLSAAVTFDTIHQQQVAAGTEATATGSGGPDVITTRLRVAIDFVIALEDQERAAVSTCTTAPSAGYLQFWESAVEEVKEQEDDFDDQEPVRYPSSRLVSDEKAAKWGLVRRFEAVRLQGDEYD</sequence>
<name>A0AAE0HWY5_9PEZI</name>